<evidence type="ECO:0000313" key="4">
    <source>
        <dbReference type="Proteomes" id="UP000244855"/>
    </source>
</evidence>
<sequence length="140" mass="15420">MAPASTKYLLMVLTGTRALPLSIVDDRNASRIFPPQTISPPSKDDWRGILLGAMSIVVAAVVPIGIHLLVVRRHVSEPHPGEQMELQRIDVARRVENLHHFHGEDAMQLQEGDVELRIPLGHTTPVSSNTSNGPESLRNE</sequence>
<proteinExistence type="predicted"/>
<accession>A0A2V1DDG6</accession>
<dbReference type="Proteomes" id="UP000244855">
    <property type="component" value="Unassembled WGS sequence"/>
</dbReference>
<feature type="compositionally biased region" description="Polar residues" evidence="1">
    <location>
        <begin position="124"/>
        <end position="134"/>
    </location>
</feature>
<keyword evidence="4" id="KW-1185">Reference proteome</keyword>
<organism evidence="3 4">
    <name type="scientific">Periconia macrospinosa</name>
    <dbReference type="NCBI Taxonomy" id="97972"/>
    <lineage>
        <taxon>Eukaryota</taxon>
        <taxon>Fungi</taxon>
        <taxon>Dikarya</taxon>
        <taxon>Ascomycota</taxon>
        <taxon>Pezizomycotina</taxon>
        <taxon>Dothideomycetes</taxon>
        <taxon>Pleosporomycetidae</taxon>
        <taxon>Pleosporales</taxon>
        <taxon>Massarineae</taxon>
        <taxon>Periconiaceae</taxon>
        <taxon>Periconia</taxon>
    </lineage>
</organism>
<keyword evidence="2" id="KW-1133">Transmembrane helix</keyword>
<feature type="transmembrane region" description="Helical" evidence="2">
    <location>
        <begin position="49"/>
        <end position="70"/>
    </location>
</feature>
<feature type="region of interest" description="Disordered" evidence="1">
    <location>
        <begin position="118"/>
        <end position="140"/>
    </location>
</feature>
<keyword evidence="2" id="KW-0812">Transmembrane</keyword>
<dbReference type="EMBL" id="KZ805476">
    <property type="protein sequence ID" value="PVH96045.1"/>
    <property type="molecule type" value="Genomic_DNA"/>
</dbReference>
<evidence type="ECO:0000256" key="2">
    <source>
        <dbReference type="SAM" id="Phobius"/>
    </source>
</evidence>
<keyword evidence="2" id="KW-0472">Membrane</keyword>
<reference evidence="3 4" key="1">
    <citation type="journal article" date="2018" name="Sci. Rep.">
        <title>Comparative genomics provides insights into the lifestyle and reveals functional heterogeneity of dark septate endophytic fungi.</title>
        <authorList>
            <person name="Knapp D.G."/>
            <person name="Nemeth J.B."/>
            <person name="Barry K."/>
            <person name="Hainaut M."/>
            <person name="Henrissat B."/>
            <person name="Johnson J."/>
            <person name="Kuo A."/>
            <person name="Lim J.H.P."/>
            <person name="Lipzen A."/>
            <person name="Nolan M."/>
            <person name="Ohm R.A."/>
            <person name="Tamas L."/>
            <person name="Grigoriev I.V."/>
            <person name="Spatafora J.W."/>
            <person name="Nagy L.G."/>
            <person name="Kovacs G.M."/>
        </authorList>
    </citation>
    <scope>NUCLEOTIDE SEQUENCE [LARGE SCALE GENOMIC DNA]</scope>
    <source>
        <strain evidence="3 4">DSE2036</strain>
    </source>
</reference>
<protein>
    <submittedName>
        <fullName evidence="3">Uncharacterized protein</fullName>
    </submittedName>
</protein>
<evidence type="ECO:0000256" key="1">
    <source>
        <dbReference type="SAM" id="MobiDB-lite"/>
    </source>
</evidence>
<name>A0A2V1DDG6_9PLEO</name>
<evidence type="ECO:0000313" key="3">
    <source>
        <dbReference type="EMBL" id="PVH96045.1"/>
    </source>
</evidence>
<gene>
    <name evidence="3" type="ORF">DM02DRAFT_632350</name>
</gene>
<dbReference type="AlphaFoldDB" id="A0A2V1DDG6"/>